<gene>
    <name evidence="1" type="ORF">IHE45_18G048700</name>
</gene>
<proteinExistence type="predicted"/>
<sequence length="172" mass="19883">MKIKMTYSLKYIYASHALMGYWGGLEPNAPGTKKYNPRLLIPNQCPGNLAHIRDFSVDDGIQIYGVSVIDPEKIFEFYDDLHSVSQNVDGVKVNVQNILETIATGYGGRALLTQWFHQNLERFIGKNFQDNSTICCMCQSNDSIYRDSLLEHERELQSQRRIFLLTKFIIYY</sequence>
<accession>A0ACB7U6T9</accession>
<name>A0ACB7U6T9_DIOAL</name>
<reference evidence="2" key="1">
    <citation type="journal article" date="2022" name="Nat. Commun.">
        <title>Chromosome evolution and the genetic basis of agronomically important traits in greater yam.</title>
        <authorList>
            <person name="Bredeson J.V."/>
            <person name="Lyons J.B."/>
            <person name="Oniyinde I.O."/>
            <person name="Okereke N.R."/>
            <person name="Kolade O."/>
            <person name="Nnabue I."/>
            <person name="Nwadili C.O."/>
            <person name="Hribova E."/>
            <person name="Parker M."/>
            <person name="Nwogha J."/>
            <person name="Shu S."/>
            <person name="Carlson J."/>
            <person name="Kariba R."/>
            <person name="Muthemba S."/>
            <person name="Knop K."/>
            <person name="Barton G.J."/>
            <person name="Sherwood A.V."/>
            <person name="Lopez-Montes A."/>
            <person name="Asiedu R."/>
            <person name="Jamnadass R."/>
            <person name="Muchugi A."/>
            <person name="Goodstein D."/>
            <person name="Egesi C.N."/>
            <person name="Featherston J."/>
            <person name="Asfaw A."/>
            <person name="Simpson G.G."/>
            <person name="Dolezel J."/>
            <person name="Hendre P.S."/>
            <person name="Van Deynze A."/>
            <person name="Kumar P.L."/>
            <person name="Obidiegwu J.E."/>
            <person name="Bhattacharjee R."/>
            <person name="Rokhsar D.S."/>
        </authorList>
    </citation>
    <scope>NUCLEOTIDE SEQUENCE [LARGE SCALE GENOMIC DNA]</scope>
    <source>
        <strain evidence="2">cv. TDa95/00328</strain>
    </source>
</reference>
<evidence type="ECO:0000313" key="2">
    <source>
        <dbReference type="Proteomes" id="UP000827976"/>
    </source>
</evidence>
<protein>
    <submittedName>
        <fullName evidence="1">Glycosyl hydrolases 36 protein</fullName>
    </submittedName>
</protein>
<keyword evidence="1" id="KW-0378">Hydrolase</keyword>
<organism evidence="1 2">
    <name type="scientific">Dioscorea alata</name>
    <name type="common">Purple yam</name>
    <dbReference type="NCBI Taxonomy" id="55571"/>
    <lineage>
        <taxon>Eukaryota</taxon>
        <taxon>Viridiplantae</taxon>
        <taxon>Streptophyta</taxon>
        <taxon>Embryophyta</taxon>
        <taxon>Tracheophyta</taxon>
        <taxon>Spermatophyta</taxon>
        <taxon>Magnoliopsida</taxon>
        <taxon>Liliopsida</taxon>
        <taxon>Dioscoreales</taxon>
        <taxon>Dioscoreaceae</taxon>
        <taxon>Dioscorea</taxon>
    </lineage>
</organism>
<evidence type="ECO:0000313" key="1">
    <source>
        <dbReference type="EMBL" id="KAH7655980.1"/>
    </source>
</evidence>
<keyword evidence="2" id="KW-1185">Reference proteome</keyword>
<dbReference type="EMBL" id="CM037028">
    <property type="protein sequence ID" value="KAH7655980.1"/>
    <property type="molecule type" value="Genomic_DNA"/>
</dbReference>
<dbReference type="Proteomes" id="UP000827976">
    <property type="component" value="Chromosome 18"/>
</dbReference>
<comment type="caution">
    <text evidence="1">The sequence shown here is derived from an EMBL/GenBank/DDBJ whole genome shotgun (WGS) entry which is preliminary data.</text>
</comment>